<dbReference type="EMBL" id="JANPWB010000013">
    <property type="protein sequence ID" value="KAJ1103513.1"/>
    <property type="molecule type" value="Genomic_DNA"/>
</dbReference>
<evidence type="ECO:0000313" key="2">
    <source>
        <dbReference type="Proteomes" id="UP001066276"/>
    </source>
</evidence>
<organism evidence="1 2">
    <name type="scientific">Pleurodeles waltl</name>
    <name type="common">Iberian ribbed newt</name>
    <dbReference type="NCBI Taxonomy" id="8319"/>
    <lineage>
        <taxon>Eukaryota</taxon>
        <taxon>Metazoa</taxon>
        <taxon>Chordata</taxon>
        <taxon>Craniata</taxon>
        <taxon>Vertebrata</taxon>
        <taxon>Euteleostomi</taxon>
        <taxon>Amphibia</taxon>
        <taxon>Batrachia</taxon>
        <taxon>Caudata</taxon>
        <taxon>Salamandroidea</taxon>
        <taxon>Salamandridae</taxon>
        <taxon>Pleurodelinae</taxon>
        <taxon>Pleurodeles</taxon>
    </lineage>
</organism>
<sequence>MHGNDYAWSGCIARTTLGVVALRGLHLEWLLGVDHAWSGPRLEWLLGVVAWSGCLEWLLGVVAWSGCLEWLLGVVAWSGPRLQGLLGVLCCEGGGCVSAIRHCCPLESEGSILHPKLDPMFLWSL</sequence>
<proteinExistence type="predicted"/>
<keyword evidence="2" id="KW-1185">Reference proteome</keyword>
<dbReference type="Proteomes" id="UP001066276">
    <property type="component" value="Chromosome 9"/>
</dbReference>
<comment type="caution">
    <text evidence="1">The sequence shown here is derived from an EMBL/GenBank/DDBJ whole genome shotgun (WGS) entry which is preliminary data.</text>
</comment>
<evidence type="ECO:0000313" key="1">
    <source>
        <dbReference type="EMBL" id="KAJ1103513.1"/>
    </source>
</evidence>
<reference evidence="1" key="1">
    <citation type="journal article" date="2022" name="bioRxiv">
        <title>Sequencing and chromosome-scale assembly of the giantPleurodeles waltlgenome.</title>
        <authorList>
            <person name="Brown T."/>
            <person name="Elewa A."/>
            <person name="Iarovenko S."/>
            <person name="Subramanian E."/>
            <person name="Araus A.J."/>
            <person name="Petzold A."/>
            <person name="Susuki M."/>
            <person name="Suzuki K.-i.T."/>
            <person name="Hayashi T."/>
            <person name="Toyoda A."/>
            <person name="Oliveira C."/>
            <person name="Osipova E."/>
            <person name="Leigh N.D."/>
            <person name="Simon A."/>
            <person name="Yun M.H."/>
        </authorList>
    </citation>
    <scope>NUCLEOTIDE SEQUENCE</scope>
    <source>
        <strain evidence="1">20211129_DDA</strain>
        <tissue evidence="1">Liver</tissue>
    </source>
</reference>
<gene>
    <name evidence="1" type="ORF">NDU88_000936</name>
</gene>
<dbReference type="AlphaFoldDB" id="A0AAV7MRB2"/>
<name>A0AAV7MRB2_PLEWA</name>
<accession>A0AAV7MRB2</accession>
<protein>
    <submittedName>
        <fullName evidence="1">Uncharacterized protein</fullName>
    </submittedName>
</protein>